<proteinExistence type="predicted"/>
<protein>
    <submittedName>
        <fullName evidence="2">VOC family protein</fullName>
    </submittedName>
</protein>
<dbReference type="RefSeq" id="WP_197353873.1">
    <property type="nucleotide sequence ID" value="NZ_CP048882.1"/>
</dbReference>
<dbReference type="SUPFAM" id="SSF54593">
    <property type="entry name" value="Glyoxalase/Bleomycin resistance protein/Dihydroxybiphenyl dioxygenase"/>
    <property type="match status" value="1"/>
</dbReference>
<evidence type="ECO:0000259" key="1">
    <source>
        <dbReference type="PROSITE" id="PS51819"/>
    </source>
</evidence>
<dbReference type="EMBL" id="CP048882">
    <property type="protein sequence ID" value="QPP10115.1"/>
    <property type="molecule type" value="Genomic_DNA"/>
</dbReference>
<dbReference type="InterPro" id="IPR029068">
    <property type="entry name" value="Glyas_Bleomycin-R_OHBP_Dase"/>
</dbReference>
<gene>
    <name evidence="2" type="ORF">G4Z16_30990</name>
</gene>
<sequence length="148" mass="16535">MYGRHHIRIARPSRDLTAAEHFWTEGLGMDVLFRTEAPPGGGDADDDGSDDDEPYALLMIGWRDAGWHLELALDPRAPVTPRPTDEDLLVIYLDGPVPDSLVERLERCGGTRVPARNPYWDRWGVTVQDPDGYRLVLSTRDWAPEGGG</sequence>
<dbReference type="InterPro" id="IPR058997">
    <property type="entry name" value="YycE-like_C"/>
</dbReference>
<dbReference type="AlphaFoldDB" id="A0A7T1TBY3"/>
<evidence type="ECO:0000313" key="2">
    <source>
        <dbReference type="EMBL" id="QPP10115.1"/>
    </source>
</evidence>
<reference evidence="3" key="1">
    <citation type="submission" date="2020-02" db="EMBL/GenBank/DDBJ databases">
        <title>Streptomyces sp. ASO4wet.</title>
        <authorList>
            <person name="Risdian C."/>
            <person name="Landwehr W."/>
            <person name="Schupp P."/>
            <person name="Wink J."/>
        </authorList>
    </citation>
    <scope>NUCLEOTIDE SEQUENCE [LARGE SCALE GENOMIC DNA]</scope>
    <source>
        <strain evidence="3">ASO4wet</strain>
    </source>
</reference>
<dbReference type="KEGG" id="sbat:G4Z16_30990"/>
<organism evidence="2 3">
    <name type="scientific">Streptomyces bathyalis</name>
    <dbReference type="NCBI Taxonomy" id="2710756"/>
    <lineage>
        <taxon>Bacteria</taxon>
        <taxon>Bacillati</taxon>
        <taxon>Actinomycetota</taxon>
        <taxon>Actinomycetes</taxon>
        <taxon>Kitasatosporales</taxon>
        <taxon>Streptomycetaceae</taxon>
        <taxon>Streptomyces</taxon>
    </lineage>
</organism>
<name>A0A7T1TBY3_9ACTN</name>
<dbReference type="Pfam" id="PF22659">
    <property type="entry name" value="YycE-like_C"/>
    <property type="match status" value="1"/>
</dbReference>
<feature type="domain" description="VOC" evidence="1">
    <location>
        <begin position="3"/>
        <end position="140"/>
    </location>
</feature>
<dbReference type="PROSITE" id="PS51819">
    <property type="entry name" value="VOC"/>
    <property type="match status" value="1"/>
</dbReference>
<keyword evidence="3" id="KW-1185">Reference proteome</keyword>
<accession>A0A7T1TBY3</accession>
<dbReference type="Gene3D" id="3.10.180.10">
    <property type="entry name" value="2,3-Dihydroxybiphenyl 1,2-Dioxygenase, domain 1"/>
    <property type="match status" value="1"/>
</dbReference>
<dbReference type="InterPro" id="IPR037523">
    <property type="entry name" value="VOC_core"/>
</dbReference>
<dbReference type="CDD" id="cd06587">
    <property type="entry name" value="VOC"/>
    <property type="match status" value="1"/>
</dbReference>
<dbReference type="Proteomes" id="UP000595046">
    <property type="component" value="Chromosome"/>
</dbReference>
<evidence type="ECO:0000313" key="3">
    <source>
        <dbReference type="Proteomes" id="UP000595046"/>
    </source>
</evidence>